<comment type="catalytic activity">
    <reaction evidence="1 9">
        <text>(S)-malate + a quinone = a quinol + oxaloacetate</text>
        <dbReference type="Rhea" id="RHEA:46012"/>
        <dbReference type="ChEBI" id="CHEBI:15589"/>
        <dbReference type="ChEBI" id="CHEBI:16452"/>
        <dbReference type="ChEBI" id="CHEBI:24646"/>
        <dbReference type="ChEBI" id="CHEBI:132124"/>
        <dbReference type="EC" id="1.1.5.4"/>
    </reaction>
</comment>
<dbReference type="OrthoDB" id="9763983at2"/>
<keyword evidence="7 9" id="KW-0274">FAD</keyword>
<dbReference type="PANTHER" id="PTHR43104">
    <property type="entry name" value="L-2-HYDROXYGLUTARATE DEHYDROGENASE, MITOCHONDRIAL"/>
    <property type="match status" value="1"/>
</dbReference>
<dbReference type="NCBIfam" id="NF003606">
    <property type="entry name" value="PRK05257.2-1"/>
    <property type="match status" value="1"/>
</dbReference>
<dbReference type="InterPro" id="IPR006231">
    <property type="entry name" value="MQO"/>
</dbReference>
<dbReference type="NCBIfam" id="NF003605">
    <property type="entry name" value="PRK05257.1-4"/>
    <property type="match status" value="1"/>
</dbReference>
<evidence type="ECO:0000256" key="2">
    <source>
        <dbReference type="ARBA" id="ARBA00001974"/>
    </source>
</evidence>
<proteinExistence type="inferred from homology"/>
<dbReference type="NCBIfam" id="NF003603">
    <property type="entry name" value="PRK05257.1-1"/>
    <property type="match status" value="1"/>
</dbReference>
<keyword evidence="6 9" id="KW-0285">Flavoprotein</keyword>
<dbReference type="NCBIfam" id="NF003611">
    <property type="entry name" value="PRK05257.3-2"/>
    <property type="match status" value="1"/>
</dbReference>
<keyword evidence="5 9" id="KW-0816">Tricarboxylic acid cycle</keyword>
<dbReference type="PANTHER" id="PTHR43104:SF2">
    <property type="entry name" value="L-2-HYDROXYGLUTARATE DEHYDROGENASE, MITOCHONDRIAL"/>
    <property type="match status" value="1"/>
</dbReference>
<comment type="cofactor">
    <cofactor evidence="2 9">
        <name>FAD</name>
        <dbReference type="ChEBI" id="CHEBI:57692"/>
    </cofactor>
</comment>
<name>A0A5P1RC23_9GAMM</name>
<dbReference type="KEGG" id="ncu:F0U83_11060"/>
<evidence type="ECO:0000313" key="10">
    <source>
        <dbReference type="EMBL" id="QEQ97209.1"/>
    </source>
</evidence>
<dbReference type="GO" id="GO:0006099">
    <property type="term" value="P:tricarboxylic acid cycle"/>
    <property type="evidence" value="ECO:0007669"/>
    <property type="project" value="UniProtKB-UniRule"/>
</dbReference>
<dbReference type="UniPathway" id="UPA00223">
    <property type="reaction ID" value="UER01008"/>
</dbReference>
<evidence type="ECO:0000256" key="7">
    <source>
        <dbReference type="ARBA" id="ARBA00022827"/>
    </source>
</evidence>
<dbReference type="NCBIfam" id="NF003608">
    <property type="entry name" value="PRK05257.2-4"/>
    <property type="match status" value="1"/>
</dbReference>
<accession>A0A5P1RC23</accession>
<sequence>MTAKSADVLLVGAGAMSTTLGMLLKQLDPSINIVMVERLDQVAHESTDGWNNAGTGHAAYCELNYTPVKPDGSIDTTKAFAINAAFEVSLQFWSYLVAEGALPSPKNFINPTPHQSFVWGEENVTFLRKRYEALSQSAQFADMEYSEDPDVLREWMPLVLANRDPMQKIAGTRVRYGSDVDFGSLARNMANYLDKQDNFELLLSSTVRDLTKQDDGQWRVELKNEKTGKTQTIISRFVFLGAGGGALPLLQLSDIPEGDGYGGFPVSGQWLVCKKPEIVNQHLAKVYGQAPIGAPPMSVPHLDTRIINGEKALLFGPFAGFTTKFLKQGSILDLPMSVRANNIKSMLSVGKNNMDLTRYLISEVMQSHEARVDSLRNFFPDAKNEDWELAYAGQRVQIIKKDPVKGGKLEFGTEVIASADGTLAALLGASPGASTAVNTMINIVERCFADRLATPEWQQKIKAMVPSYGESLTDDDALLKRVREYTLSTLELDA</sequence>
<evidence type="ECO:0000256" key="9">
    <source>
        <dbReference type="HAMAP-Rule" id="MF_00212"/>
    </source>
</evidence>
<dbReference type="GO" id="GO:0008924">
    <property type="term" value="F:L-malate dehydrogenase (quinone) activity"/>
    <property type="evidence" value="ECO:0007669"/>
    <property type="project" value="UniProtKB-UniRule"/>
</dbReference>
<dbReference type="AlphaFoldDB" id="A0A5P1RC23"/>
<dbReference type="GO" id="GO:0047545">
    <property type="term" value="F:(S)-2-hydroxyglutarate dehydrogenase activity"/>
    <property type="evidence" value="ECO:0007669"/>
    <property type="project" value="TreeGrafter"/>
</dbReference>
<dbReference type="EMBL" id="CP043869">
    <property type="protein sequence ID" value="QEQ97209.1"/>
    <property type="molecule type" value="Genomic_DNA"/>
</dbReference>
<dbReference type="Pfam" id="PF06039">
    <property type="entry name" value="Mqo"/>
    <property type="match status" value="1"/>
</dbReference>
<dbReference type="Proteomes" id="UP000324760">
    <property type="component" value="Chromosome"/>
</dbReference>
<reference evidence="10 11" key="1">
    <citation type="journal article" date="2019" name="Biochem. Eng. J.">
        <title>Metabolic engineering of the marine bacteria Neptunomonas concharum for the production of acetoin and meso-2,3-butanediol from acetate.</title>
        <authorList>
            <person name="Li W."/>
            <person name="Pu N."/>
            <person name="Liu C.-X."/>
            <person name="Yuan Q.-P."/>
            <person name="Li Z.-J."/>
        </authorList>
    </citation>
    <scope>NUCLEOTIDE SEQUENCE [LARGE SCALE GENOMIC DNA]</scope>
    <source>
        <strain evidence="10 11">JCM17730</strain>
    </source>
</reference>
<comment type="pathway">
    <text evidence="3 9">Carbohydrate metabolism; tricarboxylic acid cycle; oxaloacetate from (S)-malate (quinone route): step 1/1.</text>
</comment>
<keyword evidence="8 9" id="KW-0560">Oxidoreductase</keyword>
<dbReference type="InterPro" id="IPR036188">
    <property type="entry name" value="FAD/NAD-bd_sf"/>
</dbReference>
<evidence type="ECO:0000256" key="5">
    <source>
        <dbReference type="ARBA" id="ARBA00022532"/>
    </source>
</evidence>
<gene>
    <name evidence="9 10" type="primary">mqo</name>
    <name evidence="10" type="ORF">F0U83_11060</name>
</gene>
<protein>
    <recommendedName>
        <fullName evidence="9">Probable malate:quinone oxidoreductase</fullName>
        <ecNumber evidence="9">1.1.5.4</ecNumber>
    </recommendedName>
    <alternativeName>
        <fullName evidence="9">MQO</fullName>
    </alternativeName>
    <alternativeName>
        <fullName evidence="9">Malate dehydrogenase [quinone]</fullName>
    </alternativeName>
</protein>
<comment type="similarity">
    <text evidence="4 9">Belongs to the MQO family.</text>
</comment>
<evidence type="ECO:0000256" key="4">
    <source>
        <dbReference type="ARBA" id="ARBA00006389"/>
    </source>
</evidence>
<keyword evidence="11" id="KW-1185">Reference proteome</keyword>
<dbReference type="SUPFAM" id="SSF51905">
    <property type="entry name" value="FAD/NAD(P)-binding domain"/>
    <property type="match status" value="1"/>
</dbReference>
<dbReference type="HAMAP" id="MF_00212">
    <property type="entry name" value="MQO"/>
    <property type="match status" value="1"/>
</dbReference>
<organism evidence="10 11">
    <name type="scientific">Neptunomonas concharum</name>
    <dbReference type="NCBI Taxonomy" id="1031538"/>
    <lineage>
        <taxon>Bacteria</taxon>
        <taxon>Pseudomonadati</taxon>
        <taxon>Pseudomonadota</taxon>
        <taxon>Gammaproteobacteria</taxon>
        <taxon>Oceanospirillales</taxon>
        <taxon>Oceanospirillaceae</taxon>
        <taxon>Neptunomonas</taxon>
    </lineage>
</organism>
<evidence type="ECO:0000256" key="8">
    <source>
        <dbReference type="ARBA" id="ARBA00023002"/>
    </source>
</evidence>
<evidence type="ECO:0000256" key="3">
    <source>
        <dbReference type="ARBA" id="ARBA00005012"/>
    </source>
</evidence>
<dbReference type="NCBIfam" id="NF003613">
    <property type="entry name" value="PRK05257.3-4"/>
    <property type="match status" value="1"/>
</dbReference>
<dbReference type="NCBIfam" id="NF009875">
    <property type="entry name" value="PRK13339.1"/>
    <property type="match status" value="1"/>
</dbReference>
<dbReference type="NCBIfam" id="TIGR01320">
    <property type="entry name" value="mal_quin_oxido"/>
    <property type="match status" value="1"/>
</dbReference>
<evidence type="ECO:0000313" key="11">
    <source>
        <dbReference type="Proteomes" id="UP000324760"/>
    </source>
</evidence>
<evidence type="ECO:0000256" key="6">
    <source>
        <dbReference type="ARBA" id="ARBA00022630"/>
    </source>
</evidence>
<evidence type="ECO:0000256" key="1">
    <source>
        <dbReference type="ARBA" id="ARBA00001139"/>
    </source>
</evidence>
<dbReference type="EC" id="1.1.5.4" evidence="9"/>